<dbReference type="OrthoDB" id="6020543at2759"/>
<dbReference type="SUPFAM" id="SSF57625">
    <property type="entry name" value="Invertebrate chitin-binding proteins"/>
    <property type="match status" value="5"/>
</dbReference>
<feature type="compositionally biased region" description="Low complexity" evidence="6">
    <location>
        <begin position="441"/>
        <end position="476"/>
    </location>
</feature>
<evidence type="ECO:0000256" key="4">
    <source>
        <dbReference type="ARBA" id="ARBA00023157"/>
    </source>
</evidence>
<keyword evidence="9" id="KW-1185">Reference proteome</keyword>
<sequence length="846" mass="91751">MIKDIPAKLNAFSAIACTFHSIGTFQIPRPKENERKDHAPKGDDVCTVDPIARLSYLFHDDYLQIIPFCTITNGNDDIPCTRIGRTCRNCTTLGYCNGALEYDDTKQLTCPPNTVCDEWSLQCVRNGICRYKQVTCPITAGLIPDPYSCRGYIDCAVSYTYNCDPNYYYTNGTCKNATDEKSCEDYPVLCMEEGSRTTLDSCYTFECTKENNTLYPKFVGDECSSPSSSSTDKTTEVTTESTSTLSTEHTDPSTAETSVSDTTASVSRSTTPEVETTTMTSDSGTTATKEPTTNNSPSTTTEMSSSTETSVTTDHESSTTGPTSTTTEISSTATNSEMTTETGEMTTSVSTTQPNPTSTTTESTTASTPTTTSATITTPQATTSPRPFECTTEGNFEDSSDCTKYYRCSLVDGKFVKDHLSCRPGLHFDPGTSRCVPGDCSTSTSSPSSTTKTTPSTTESTTTSPPTTTPQATTSPRPFECTTEGNFEDPSDCSKYYRCTLVDGKFVKDHLSCRPGLHFDPGTSRCVPGDCSTSTSSPSSTTKTTPSTTESTTTSPPTTTPQATTSPRPFECTTEGNFEDPSDCSKYYRCTLVDGKFVKDHLSCRPGSHFDPGTSRCVPGDCEPTTSYTASSSTTPATESTIITSTEVTSTTVESTTSALTTTTMQTTTSSKPTTPTPFSCKEEGLFEDPLDCHKFYKCYLSGDSFVMQHISCRPGTYFDPSTSHCVLGECKMTTQMVSTTTITPKTTGVPTVPPPFTCKAEGFFPDPEDCTKFYKCYLSGDTFVQQHLSCRPGSYYDPASSHCVPGECTNSYKEEREAREDGKTNLELKDNLLKKLYIFLCSSLF</sequence>
<organism evidence="8 9">
    <name type="scientific">Ladona fulva</name>
    <name type="common">Scarce chaser dragonfly</name>
    <name type="synonym">Libellula fulva</name>
    <dbReference type="NCBI Taxonomy" id="123851"/>
    <lineage>
        <taxon>Eukaryota</taxon>
        <taxon>Metazoa</taxon>
        <taxon>Ecdysozoa</taxon>
        <taxon>Arthropoda</taxon>
        <taxon>Hexapoda</taxon>
        <taxon>Insecta</taxon>
        <taxon>Pterygota</taxon>
        <taxon>Palaeoptera</taxon>
        <taxon>Odonata</taxon>
        <taxon>Epiprocta</taxon>
        <taxon>Anisoptera</taxon>
        <taxon>Libelluloidea</taxon>
        <taxon>Libellulidae</taxon>
        <taxon>Ladona</taxon>
    </lineage>
</organism>
<keyword evidence="5" id="KW-0325">Glycoprotein</keyword>
<dbReference type="SMART" id="SM00494">
    <property type="entry name" value="ChtBD2"/>
    <property type="match status" value="5"/>
</dbReference>
<dbReference type="Gene3D" id="2.170.140.10">
    <property type="entry name" value="Chitin binding domain"/>
    <property type="match status" value="5"/>
</dbReference>
<feature type="compositionally biased region" description="Low complexity" evidence="6">
    <location>
        <begin position="265"/>
        <end position="385"/>
    </location>
</feature>
<dbReference type="InterPro" id="IPR036508">
    <property type="entry name" value="Chitin-bd_dom_sf"/>
</dbReference>
<feature type="compositionally biased region" description="Low complexity" evidence="6">
    <location>
        <begin position="224"/>
        <end position="247"/>
    </location>
</feature>
<feature type="domain" description="Chitin-binding type-2" evidence="7">
    <location>
        <begin position="387"/>
        <end position="435"/>
    </location>
</feature>
<feature type="compositionally biased region" description="Low complexity" evidence="6">
    <location>
        <begin position="532"/>
        <end position="567"/>
    </location>
</feature>
<dbReference type="Proteomes" id="UP000792457">
    <property type="component" value="Unassembled WGS sequence"/>
</dbReference>
<keyword evidence="1" id="KW-0147">Chitin-binding</keyword>
<evidence type="ECO:0000259" key="7">
    <source>
        <dbReference type="PROSITE" id="PS50940"/>
    </source>
</evidence>
<dbReference type="GO" id="GO:0008061">
    <property type="term" value="F:chitin binding"/>
    <property type="evidence" value="ECO:0007669"/>
    <property type="project" value="UniProtKB-KW"/>
</dbReference>
<protein>
    <recommendedName>
        <fullName evidence="7">Chitin-binding type-2 domain-containing protein</fullName>
    </recommendedName>
</protein>
<keyword evidence="4" id="KW-1015">Disulfide bond</keyword>
<feature type="compositionally biased region" description="Polar residues" evidence="6">
    <location>
        <begin position="252"/>
        <end position="264"/>
    </location>
</feature>
<dbReference type="PANTHER" id="PTHR23301">
    <property type="entry name" value="CHITIN BINDING PERITROPHIN-A"/>
    <property type="match status" value="1"/>
</dbReference>
<feature type="domain" description="Chitin-binding type-2" evidence="7">
    <location>
        <begin position="756"/>
        <end position="804"/>
    </location>
</feature>
<feature type="region of interest" description="Disordered" evidence="6">
    <location>
        <begin position="527"/>
        <end position="574"/>
    </location>
</feature>
<evidence type="ECO:0000313" key="8">
    <source>
        <dbReference type="EMBL" id="KAG8225744.1"/>
    </source>
</evidence>
<evidence type="ECO:0000256" key="6">
    <source>
        <dbReference type="SAM" id="MobiDB-lite"/>
    </source>
</evidence>
<keyword evidence="2" id="KW-0732">Signal</keyword>
<accession>A0A8K0K033</accession>
<dbReference type="InterPro" id="IPR002557">
    <property type="entry name" value="Chitin-bd_dom"/>
</dbReference>
<gene>
    <name evidence="8" type="ORF">J437_LFUL012000</name>
</gene>
<dbReference type="InterPro" id="IPR051940">
    <property type="entry name" value="Chitin_bind-dev_reg"/>
</dbReference>
<dbReference type="Pfam" id="PF01607">
    <property type="entry name" value="CBM_14"/>
    <property type="match status" value="5"/>
</dbReference>
<reference evidence="8" key="1">
    <citation type="submission" date="2013-04" db="EMBL/GenBank/DDBJ databases">
        <authorList>
            <person name="Qu J."/>
            <person name="Murali S.C."/>
            <person name="Bandaranaike D."/>
            <person name="Bellair M."/>
            <person name="Blankenburg K."/>
            <person name="Chao H."/>
            <person name="Dinh H."/>
            <person name="Doddapaneni H."/>
            <person name="Downs B."/>
            <person name="Dugan-Rocha S."/>
            <person name="Elkadiri S."/>
            <person name="Gnanaolivu R.D."/>
            <person name="Hernandez B."/>
            <person name="Javaid M."/>
            <person name="Jayaseelan J.C."/>
            <person name="Lee S."/>
            <person name="Li M."/>
            <person name="Ming W."/>
            <person name="Munidasa M."/>
            <person name="Muniz J."/>
            <person name="Nguyen L."/>
            <person name="Ongeri F."/>
            <person name="Osuji N."/>
            <person name="Pu L.-L."/>
            <person name="Puazo M."/>
            <person name="Qu C."/>
            <person name="Quiroz J."/>
            <person name="Raj R."/>
            <person name="Weissenberger G."/>
            <person name="Xin Y."/>
            <person name="Zou X."/>
            <person name="Han Y."/>
            <person name="Richards S."/>
            <person name="Worley K."/>
            <person name="Muzny D."/>
            <person name="Gibbs R."/>
        </authorList>
    </citation>
    <scope>NUCLEOTIDE SEQUENCE</scope>
    <source>
        <strain evidence="8">Sampled in the wild</strain>
    </source>
</reference>
<feature type="domain" description="Chitin-binding type-2" evidence="7">
    <location>
        <begin position="478"/>
        <end position="526"/>
    </location>
</feature>
<evidence type="ECO:0000256" key="2">
    <source>
        <dbReference type="ARBA" id="ARBA00022729"/>
    </source>
</evidence>
<feature type="region of interest" description="Disordered" evidence="6">
    <location>
        <begin position="437"/>
        <end position="483"/>
    </location>
</feature>
<dbReference type="GO" id="GO:0005576">
    <property type="term" value="C:extracellular region"/>
    <property type="evidence" value="ECO:0007669"/>
    <property type="project" value="InterPro"/>
</dbReference>
<feature type="region of interest" description="Disordered" evidence="6">
    <location>
        <begin position="221"/>
        <end position="399"/>
    </location>
</feature>
<proteinExistence type="predicted"/>
<dbReference type="PANTHER" id="PTHR23301:SF0">
    <property type="entry name" value="CHITIN-BINDING TYPE-2 DOMAIN-CONTAINING PROTEIN-RELATED"/>
    <property type="match status" value="1"/>
</dbReference>
<evidence type="ECO:0000256" key="1">
    <source>
        <dbReference type="ARBA" id="ARBA00022669"/>
    </source>
</evidence>
<dbReference type="AlphaFoldDB" id="A0A8K0K033"/>
<evidence type="ECO:0000256" key="3">
    <source>
        <dbReference type="ARBA" id="ARBA00022737"/>
    </source>
</evidence>
<keyword evidence="3" id="KW-0677">Repeat</keyword>
<evidence type="ECO:0000256" key="5">
    <source>
        <dbReference type="ARBA" id="ARBA00023180"/>
    </source>
</evidence>
<feature type="domain" description="Chitin-binding type-2" evidence="7">
    <location>
        <begin position="569"/>
        <end position="617"/>
    </location>
</feature>
<evidence type="ECO:0000313" key="9">
    <source>
        <dbReference type="Proteomes" id="UP000792457"/>
    </source>
</evidence>
<comment type="caution">
    <text evidence="8">The sequence shown here is derived from an EMBL/GenBank/DDBJ whole genome shotgun (WGS) entry which is preliminary data.</text>
</comment>
<name>A0A8K0K033_LADFU</name>
<reference evidence="8" key="2">
    <citation type="submission" date="2017-10" db="EMBL/GenBank/DDBJ databases">
        <title>Ladona fulva Genome sequencing and assembly.</title>
        <authorList>
            <person name="Murali S."/>
            <person name="Richards S."/>
            <person name="Bandaranaike D."/>
            <person name="Bellair M."/>
            <person name="Blankenburg K."/>
            <person name="Chao H."/>
            <person name="Dinh H."/>
            <person name="Doddapaneni H."/>
            <person name="Dugan-Rocha S."/>
            <person name="Elkadiri S."/>
            <person name="Gnanaolivu R."/>
            <person name="Hernandez B."/>
            <person name="Skinner E."/>
            <person name="Javaid M."/>
            <person name="Lee S."/>
            <person name="Li M."/>
            <person name="Ming W."/>
            <person name="Munidasa M."/>
            <person name="Muniz J."/>
            <person name="Nguyen L."/>
            <person name="Hughes D."/>
            <person name="Osuji N."/>
            <person name="Pu L.-L."/>
            <person name="Puazo M."/>
            <person name="Qu C."/>
            <person name="Quiroz J."/>
            <person name="Raj R."/>
            <person name="Weissenberger G."/>
            <person name="Xin Y."/>
            <person name="Zou X."/>
            <person name="Han Y."/>
            <person name="Worley K."/>
            <person name="Muzny D."/>
            <person name="Gibbs R."/>
        </authorList>
    </citation>
    <scope>NUCLEOTIDE SEQUENCE</scope>
    <source>
        <strain evidence="8">Sampled in the wild</strain>
    </source>
</reference>
<dbReference type="PROSITE" id="PS50940">
    <property type="entry name" value="CHIT_BIND_II"/>
    <property type="match status" value="5"/>
</dbReference>
<feature type="domain" description="Chitin-binding type-2" evidence="7">
    <location>
        <begin position="678"/>
        <end position="726"/>
    </location>
</feature>
<dbReference type="EMBL" id="KZ308251">
    <property type="protein sequence ID" value="KAG8225744.1"/>
    <property type="molecule type" value="Genomic_DNA"/>
</dbReference>